<reference evidence="3 5" key="1">
    <citation type="journal article" date="2012" name="Nature">
        <title>Algal genomes reveal evolutionary mosaicism and the fate of nucleomorphs.</title>
        <authorList>
            <consortium name="DOE Joint Genome Institute"/>
            <person name="Curtis B.A."/>
            <person name="Tanifuji G."/>
            <person name="Burki F."/>
            <person name="Gruber A."/>
            <person name="Irimia M."/>
            <person name="Maruyama S."/>
            <person name="Arias M.C."/>
            <person name="Ball S.G."/>
            <person name="Gile G.H."/>
            <person name="Hirakawa Y."/>
            <person name="Hopkins J.F."/>
            <person name="Kuo A."/>
            <person name="Rensing S.A."/>
            <person name="Schmutz J."/>
            <person name="Symeonidi A."/>
            <person name="Elias M."/>
            <person name="Eveleigh R.J."/>
            <person name="Herman E.K."/>
            <person name="Klute M.J."/>
            <person name="Nakayama T."/>
            <person name="Obornik M."/>
            <person name="Reyes-Prieto A."/>
            <person name="Armbrust E.V."/>
            <person name="Aves S.J."/>
            <person name="Beiko R.G."/>
            <person name="Coutinho P."/>
            <person name="Dacks J.B."/>
            <person name="Durnford D.G."/>
            <person name="Fast N.M."/>
            <person name="Green B.R."/>
            <person name="Grisdale C.J."/>
            <person name="Hempel F."/>
            <person name="Henrissat B."/>
            <person name="Hoppner M.P."/>
            <person name="Ishida K."/>
            <person name="Kim E."/>
            <person name="Koreny L."/>
            <person name="Kroth P.G."/>
            <person name="Liu Y."/>
            <person name="Malik S.B."/>
            <person name="Maier U.G."/>
            <person name="McRose D."/>
            <person name="Mock T."/>
            <person name="Neilson J.A."/>
            <person name="Onodera N.T."/>
            <person name="Poole A.M."/>
            <person name="Pritham E.J."/>
            <person name="Richards T.A."/>
            <person name="Rocap G."/>
            <person name="Roy S.W."/>
            <person name="Sarai C."/>
            <person name="Schaack S."/>
            <person name="Shirato S."/>
            <person name="Slamovits C.H."/>
            <person name="Spencer D.F."/>
            <person name="Suzuki S."/>
            <person name="Worden A.Z."/>
            <person name="Zauner S."/>
            <person name="Barry K."/>
            <person name="Bell C."/>
            <person name="Bharti A.K."/>
            <person name="Crow J.A."/>
            <person name="Grimwood J."/>
            <person name="Kramer R."/>
            <person name="Lindquist E."/>
            <person name="Lucas S."/>
            <person name="Salamov A."/>
            <person name="McFadden G.I."/>
            <person name="Lane C.E."/>
            <person name="Keeling P.J."/>
            <person name="Gray M.W."/>
            <person name="Grigoriev I.V."/>
            <person name="Archibald J.M."/>
        </authorList>
    </citation>
    <scope>NUCLEOTIDE SEQUENCE</scope>
    <source>
        <strain evidence="3 5">CCMP2712</strain>
    </source>
</reference>
<dbReference type="GO" id="GO:0005509">
    <property type="term" value="F:calcium ion binding"/>
    <property type="evidence" value="ECO:0007669"/>
    <property type="project" value="InterPro"/>
</dbReference>
<gene>
    <name evidence="3" type="ORF">GUITHDRAFT_75312</name>
</gene>
<feature type="transmembrane region" description="Helical" evidence="1">
    <location>
        <begin position="56"/>
        <end position="79"/>
    </location>
</feature>
<organism evidence="3">
    <name type="scientific">Guillardia theta (strain CCMP2712)</name>
    <name type="common">Cryptophyte</name>
    <dbReference type="NCBI Taxonomy" id="905079"/>
    <lineage>
        <taxon>Eukaryota</taxon>
        <taxon>Cryptophyceae</taxon>
        <taxon>Pyrenomonadales</taxon>
        <taxon>Geminigeraceae</taxon>
        <taxon>Guillardia</taxon>
    </lineage>
</organism>
<keyword evidence="1" id="KW-0812">Transmembrane</keyword>
<dbReference type="EMBL" id="JH993029">
    <property type="protein sequence ID" value="EKX40662.1"/>
    <property type="molecule type" value="Genomic_DNA"/>
</dbReference>
<dbReference type="InterPro" id="IPR002048">
    <property type="entry name" value="EF_hand_dom"/>
</dbReference>
<dbReference type="KEGG" id="gtt:GUITHDRAFT_75312"/>
<dbReference type="HOGENOM" id="CLU_1976357_0_0_1"/>
<dbReference type="Proteomes" id="UP000011087">
    <property type="component" value="Unassembled WGS sequence"/>
</dbReference>
<proteinExistence type="predicted"/>
<dbReference type="EnsemblProtists" id="EKX40662">
    <property type="protein sequence ID" value="EKX40662"/>
    <property type="gene ID" value="GUITHDRAFT_75312"/>
</dbReference>
<dbReference type="AlphaFoldDB" id="L1IX22"/>
<sequence length="127" mass="13576">MKTRGQIPFDAFPASAQQQLQMIDINGDGALDSNEILAGVAALKSERAKSRLYSNFLIILSILSLLTLGAVFGLTYAVVEITKESEVHPGGVMTVKGTNEPVRVASTEFEVKDGILTSRTSINTSCT</sequence>
<dbReference type="PROSITE" id="PS50222">
    <property type="entry name" value="EF_HAND_2"/>
    <property type="match status" value="1"/>
</dbReference>
<dbReference type="GeneID" id="17297380"/>
<protein>
    <recommendedName>
        <fullName evidence="2">EF-hand domain-containing protein</fullName>
    </recommendedName>
</protein>
<keyword evidence="5" id="KW-1185">Reference proteome</keyword>
<dbReference type="PaxDb" id="55529-EKX40662"/>
<name>L1IX22_GUITC</name>
<evidence type="ECO:0000313" key="3">
    <source>
        <dbReference type="EMBL" id="EKX40662.1"/>
    </source>
</evidence>
<evidence type="ECO:0000259" key="2">
    <source>
        <dbReference type="PROSITE" id="PS50222"/>
    </source>
</evidence>
<evidence type="ECO:0000313" key="5">
    <source>
        <dbReference type="Proteomes" id="UP000011087"/>
    </source>
</evidence>
<dbReference type="InterPro" id="IPR018247">
    <property type="entry name" value="EF_Hand_1_Ca_BS"/>
</dbReference>
<keyword evidence="1" id="KW-1133">Transmembrane helix</keyword>
<accession>L1IX22</accession>
<dbReference type="RefSeq" id="XP_005827642.1">
    <property type="nucleotide sequence ID" value="XM_005827585.1"/>
</dbReference>
<evidence type="ECO:0000256" key="1">
    <source>
        <dbReference type="SAM" id="Phobius"/>
    </source>
</evidence>
<keyword evidence="1" id="KW-0472">Membrane</keyword>
<dbReference type="OrthoDB" id="528204at2759"/>
<evidence type="ECO:0000313" key="4">
    <source>
        <dbReference type="EnsemblProtists" id="EKX40662"/>
    </source>
</evidence>
<feature type="non-terminal residue" evidence="3">
    <location>
        <position position="127"/>
    </location>
</feature>
<dbReference type="PROSITE" id="PS00018">
    <property type="entry name" value="EF_HAND_1"/>
    <property type="match status" value="1"/>
</dbReference>
<feature type="domain" description="EF-hand" evidence="2">
    <location>
        <begin position="11"/>
        <end position="46"/>
    </location>
</feature>
<reference evidence="4" key="3">
    <citation type="submission" date="2015-06" db="UniProtKB">
        <authorList>
            <consortium name="EnsemblProtists"/>
        </authorList>
    </citation>
    <scope>IDENTIFICATION</scope>
</reference>
<reference evidence="5" key="2">
    <citation type="submission" date="2012-11" db="EMBL/GenBank/DDBJ databases">
        <authorList>
            <person name="Kuo A."/>
            <person name="Curtis B.A."/>
            <person name="Tanifuji G."/>
            <person name="Burki F."/>
            <person name="Gruber A."/>
            <person name="Irimia M."/>
            <person name="Maruyama S."/>
            <person name="Arias M.C."/>
            <person name="Ball S.G."/>
            <person name="Gile G.H."/>
            <person name="Hirakawa Y."/>
            <person name="Hopkins J.F."/>
            <person name="Rensing S.A."/>
            <person name="Schmutz J."/>
            <person name="Symeonidi A."/>
            <person name="Elias M."/>
            <person name="Eveleigh R.J."/>
            <person name="Herman E.K."/>
            <person name="Klute M.J."/>
            <person name="Nakayama T."/>
            <person name="Obornik M."/>
            <person name="Reyes-Prieto A."/>
            <person name="Armbrust E.V."/>
            <person name="Aves S.J."/>
            <person name="Beiko R.G."/>
            <person name="Coutinho P."/>
            <person name="Dacks J.B."/>
            <person name="Durnford D.G."/>
            <person name="Fast N.M."/>
            <person name="Green B.R."/>
            <person name="Grisdale C."/>
            <person name="Hempe F."/>
            <person name="Henrissat B."/>
            <person name="Hoppner M.P."/>
            <person name="Ishida K.-I."/>
            <person name="Kim E."/>
            <person name="Koreny L."/>
            <person name="Kroth P.G."/>
            <person name="Liu Y."/>
            <person name="Malik S.-B."/>
            <person name="Maier U.G."/>
            <person name="McRose D."/>
            <person name="Mock T."/>
            <person name="Neilson J.A."/>
            <person name="Onodera N.T."/>
            <person name="Poole A.M."/>
            <person name="Pritham E.J."/>
            <person name="Richards T.A."/>
            <person name="Rocap G."/>
            <person name="Roy S.W."/>
            <person name="Sarai C."/>
            <person name="Schaack S."/>
            <person name="Shirato S."/>
            <person name="Slamovits C.H."/>
            <person name="Spencer D.F."/>
            <person name="Suzuki S."/>
            <person name="Worden A.Z."/>
            <person name="Zauner S."/>
            <person name="Barry K."/>
            <person name="Bell C."/>
            <person name="Bharti A.K."/>
            <person name="Crow J.A."/>
            <person name="Grimwood J."/>
            <person name="Kramer R."/>
            <person name="Lindquist E."/>
            <person name="Lucas S."/>
            <person name="Salamov A."/>
            <person name="McFadden G.I."/>
            <person name="Lane C.E."/>
            <person name="Keeling P.J."/>
            <person name="Gray M.W."/>
            <person name="Grigoriev I.V."/>
            <person name="Archibald J.M."/>
        </authorList>
    </citation>
    <scope>NUCLEOTIDE SEQUENCE</scope>
    <source>
        <strain evidence="5">CCMP2712</strain>
    </source>
</reference>